<evidence type="ECO:0000256" key="3">
    <source>
        <dbReference type="ARBA" id="ARBA00022801"/>
    </source>
</evidence>
<dbReference type="Gene3D" id="2.10.50.10">
    <property type="entry name" value="Tumor Necrosis Factor Receptor, subunit A, domain 2"/>
    <property type="match status" value="1"/>
</dbReference>
<reference evidence="7" key="1">
    <citation type="submission" date="2022-08" db="EMBL/GenBank/DDBJ databases">
        <title>Novel sulfate-reducing endosymbionts in the free-living metamonad Anaeramoeba.</title>
        <authorList>
            <person name="Jerlstrom-Hultqvist J."/>
            <person name="Cepicka I."/>
            <person name="Gallot-Lavallee L."/>
            <person name="Salas-Leiva D."/>
            <person name="Curtis B.A."/>
            <person name="Zahonova K."/>
            <person name="Pipaliya S."/>
            <person name="Dacks J."/>
            <person name="Roger A.J."/>
        </authorList>
    </citation>
    <scope>NUCLEOTIDE SEQUENCE</scope>
    <source>
        <strain evidence="7">Schooner1</strain>
    </source>
</reference>
<feature type="signal peptide" evidence="5">
    <location>
        <begin position="1"/>
        <end position="20"/>
    </location>
</feature>
<keyword evidence="3" id="KW-0378">Hydrolase</keyword>
<dbReference type="Proteomes" id="UP001150062">
    <property type="component" value="Unassembled WGS sequence"/>
</dbReference>
<dbReference type="InterPro" id="IPR038765">
    <property type="entry name" value="Papain-like_cys_pep_sf"/>
</dbReference>
<evidence type="ECO:0000256" key="2">
    <source>
        <dbReference type="ARBA" id="ARBA00022670"/>
    </source>
</evidence>
<name>A0ABQ8Y8B5_9EUKA</name>
<evidence type="ECO:0000313" key="8">
    <source>
        <dbReference type="Proteomes" id="UP001150062"/>
    </source>
</evidence>
<gene>
    <name evidence="7" type="ORF">M0813_23989</name>
</gene>
<comment type="caution">
    <text evidence="7">The sequence shown here is derived from an EMBL/GenBank/DDBJ whole genome shotgun (WGS) entry which is preliminary data.</text>
</comment>
<dbReference type="Pfam" id="PF00877">
    <property type="entry name" value="NLPC_P60"/>
    <property type="match status" value="1"/>
</dbReference>
<dbReference type="PANTHER" id="PTHR47359">
    <property type="entry name" value="PEPTIDOGLYCAN DL-ENDOPEPTIDASE CWLO"/>
    <property type="match status" value="1"/>
</dbReference>
<feature type="chain" id="PRO_5047206030" evidence="5">
    <location>
        <begin position="21"/>
        <end position="247"/>
    </location>
</feature>
<dbReference type="PROSITE" id="PS51935">
    <property type="entry name" value="NLPC_P60"/>
    <property type="match status" value="1"/>
</dbReference>
<evidence type="ECO:0000256" key="5">
    <source>
        <dbReference type="SAM" id="SignalP"/>
    </source>
</evidence>
<keyword evidence="4" id="KW-0788">Thiol protease</keyword>
<dbReference type="EMBL" id="JAOAOG010000198">
    <property type="protein sequence ID" value="KAJ6240890.1"/>
    <property type="molecule type" value="Genomic_DNA"/>
</dbReference>
<keyword evidence="2" id="KW-0645">Protease</keyword>
<dbReference type="PANTHER" id="PTHR47359:SF3">
    <property type="entry name" value="NLP_P60 DOMAIN-CONTAINING PROTEIN-RELATED"/>
    <property type="match status" value="1"/>
</dbReference>
<evidence type="ECO:0000256" key="1">
    <source>
        <dbReference type="ARBA" id="ARBA00007074"/>
    </source>
</evidence>
<accession>A0ABQ8Y8B5</accession>
<dbReference type="Gene3D" id="3.90.1720.10">
    <property type="entry name" value="endopeptidase domain like (from Nostoc punctiforme)"/>
    <property type="match status" value="1"/>
</dbReference>
<protein>
    <submittedName>
        <fullName evidence="7">Peptidoglycan dl-endopeptidase cwlo</fullName>
    </submittedName>
</protein>
<sequence length="247" mass="27298">MIKFLFVLILFSCLFTQIRATCQQGTYIEGSACVNCSAELYSNTLDATECKTCEEGHYADHQGSTSCSETNACHAAVNTAYDWITSPGVEYEYGGNSPPTLPSTKGELDCSGLVYHSFKAQGIDTFRTTEYFCRSGDNITGFVEVGCKLPASDNLDCWKKGDVVCVNDGNHVAFYWGDGLFAECASESTGCVIRDLSWTSAIESWYGTKRPIFEECQTEEPDDSAVSSNWRLQAYFFVLTFTILFAM</sequence>
<dbReference type="SUPFAM" id="SSF54001">
    <property type="entry name" value="Cysteine proteinases"/>
    <property type="match status" value="1"/>
</dbReference>
<evidence type="ECO:0000256" key="4">
    <source>
        <dbReference type="ARBA" id="ARBA00022807"/>
    </source>
</evidence>
<keyword evidence="5" id="KW-0732">Signal</keyword>
<feature type="domain" description="NlpC/P60" evidence="6">
    <location>
        <begin position="70"/>
        <end position="213"/>
    </location>
</feature>
<dbReference type="InterPro" id="IPR000064">
    <property type="entry name" value="NLP_P60_dom"/>
</dbReference>
<dbReference type="InterPro" id="IPR051794">
    <property type="entry name" value="PG_Endopeptidase_C40"/>
</dbReference>
<proteinExistence type="inferred from homology"/>
<keyword evidence="8" id="KW-1185">Reference proteome</keyword>
<comment type="similarity">
    <text evidence="1">Belongs to the peptidase C40 family.</text>
</comment>
<evidence type="ECO:0000313" key="7">
    <source>
        <dbReference type="EMBL" id="KAJ6240890.1"/>
    </source>
</evidence>
<organism evidence="7 8">
    <name type="scientific">Anaeramoeba flamelloides</name>
    <dbReference type="NCBI Taxonomy" id="1746091"/>
    <lineage>
        <taxon>Eukaryota</taxon>
        <taxon>Metamonada</taxon>
        <taxon>Anaeramoebidae</taxon>
        <taxon>Anaeramoeba</taxon>
    </lineage>
</organism>
<evidence type="ECO:0000259" key="6">
    <source>
        <dbReference type="PROSITE" id="PS51935"/>
    </source>
</evidence>